<dbReference type="Proteomes" id="UP001500339">
    <property type="component" value="Unassembled WGS sequence"/>
</dbReference>
<dbReference type="RefSeq" id="WP_343768871.1">
    <property type="nucleotide sequence ID" value="NZ_BAAACF010000001.1"/>
</dbReference>
<reference evidence="3" key="1">
    <citation type="journal article" date="2019" name="Int. J. Syst. Evol. Microbiol.">
        <title>The Global Catalogue of Microorganisms (GCM) 10K type strain sequencing project: providing services to taxonomists for standard genome sequencing and annotation.</title>
        <authorList>
            <consortium name="The Broad Institute Genomics Platform"/>
            <consortium name="The Broad Institute Genome Sequencing Center for Infectious Disease"/>
            <person name="Wu L."/>
            <person name="Ma J."/>
        </authorList>
    </citation>
    <scope>NUCLEOTIDE SEQUENCE [LARGE SCALE GENOMIC DNA]</scope>
    <source>
        <strain evidence="3">JCM 1405</strain>
    </source>
</reference>
<comment type="caution">
    <text evidence="2">The sequence shown here is derived from an EMBL/GenBank/DDBJ whole genome shotgun (WGS) entry which is preliminary data.</text>
</comment>
<protein>
    <recommendedName>
        <fullName evidence="4">DUF4179 domain-containing protein</fullName>
    </recommendedName>
</protein>
<name>A0ABP3U753_9CLOT</name>
<evidence type="ECO:0000313" key="2">
    <source>
        <dbReference type="EMBL" id="GAA0724026.1"/>
    </source>
</evidence>
<keyword evidence="3" id="KW-1185">Reference proteome</keyword>
<dbReference type="EMBL" id="BAAACF010000001">
    <property type="protein sequence ID" value="GAA0724026.1"/>
    <property type="molecule type" value="Genomic_DNA"/>
</dbReference>
<keyword evidence="1" id="KW-0812">Transmembrane</keyword>
<keyword evidence="1" id="KW-1133">Transmembrane helix</keyword>
<evidence type="ECO:0000313" key="3">
    <source>
        <dbReference type="Proteomes" id="UP001500339"/>
    </source>
</evidence>
<feature type="transmembrane region" description="Helical" evidence="1">
    <location>
        <begin position="67"/>
        <end position="84"/>
    </location>
</feature>
<evidence type="ECO:0008006" key="4">
    <source>
        <dbReference type="Google" id="ProtNLM"/>
    </source>
</evidence>
<sequence>MNLTDKDIFRLVDEFDIDEFEEIMGDTLVKDIVVDDLTKKRIEAGVFKKLGNTFEEAKSKKTMKNKIIAASIASALIISSFQLLPNSVLAEIRARLQFIPGIGKVVEKEGEENLYILDKTIKTPYKSGEIIIKSVIKKGESIELVINGERLNWILGEHIKIKNGNGSFYESKGYSIRGVRTGTWEGYYSFKGDLRKDNLLTIVIEDELEIPITLVEAKSFENYSSIGATDKKNGVAITAVSSKEDDSIKINLIYPPLEGKEIISFAKVYRDLKIQYDMKVTDDKGNVYELKYPSAYRKALSEFTFKGNNDAEYYNLKIPFIELEYKDKANVEVDIPSDGKLQINKQFSIAGFKVEITNVERLDKNNIRIYVDTFYDRNKVESLKSIGLDSSKLPMRGYMTHFSDDESIEYFEFEIKPSMKNITLSFIEAETELQGHWKVKIENTID</sequence>
<evidence type="ECO:0000256" key="1">
    <source>
        <dbReference type="SAM" id="Phobius"/>
    </source>
</evidence>
<proteinExistence type="predicted"/>
<organism evidence="2 3">
    <name type="scientific">Clostridium malenominatum</name>
    <dbReference type="NCBI Taxonomy" id="1539"/>
    <lineage>
        <taxon>Bacteria</taxon>
        <taxon>Bacillati</taxon>
        <taxon>Bacillota</taxon>
        <taxon>Clostridia</taxon>
        <taxon>Eubacteriales</taxon>
        <taxon>Clostridiaceae</taxon>
        <taxon>Clostridium</taxon>
    </lineage>
</organism>
<keyword evidence="1" id="KW-0472">Membrane</keyword>
<accession>A0ABP3U753</accession>
<gene>
    <name evidence="2" type="ORF">GCM10008905_17390</name>
</gene>